<protein>
    <submittedName>
        <fullName evidence="1">Uncharacterized protein</fullName>
    </submittedName>
</protein>
<organism evidence="1 2">
    <name type="scientific">Anaerolinea thermolimosa</name>
    <dbReference type="NCBI Taxonomy" id="229919"/>
    <lineage>
        <taxon>Bacteria</taxon>
        <taxon>Bacillati</taxon>
        <taxon>Chloroflexota</taxon>
        <taxon>Anaerolineae</taxon>
        <taxon>Anaerolineales</taxon>
        <taxon>Anaerolineaceae</taxon>
        <taxon>Anaerolinea</taxon>
    </lineage>
</organism>
<name>A0A3D1JJ19_9CHLR</name>
<gene>
    <name evidence="1" type="ORF">DEQ80_11990</name>
</gene>
<reference evidence="1 2" key="1">
    <citation type="journal article" date="2018" name="Nat. Biotechnol.">
        <title>A standardized bacterial taxonomy based on genome phylogeny substantially revises the tree of life.</title>
        <authorList>
            <person name="Parks D.H."/>
            <person name="Chuvochina M."/>
            <person name="Waite D.W."/>
            <person name="Rinke C."/>
            <person name="Skarshewski A."/>
            <person name="Chaumeil P.A."/>
            <person name="Hugenholtz P."/>
        </authorList>
    </citation>
    <scope>NUCLEOTIDE SEQUENCE [LARGE SCALE GENOMIC DNA]</scope>
    <source>
        <strain evidence="1">UBA8781</strain>
    </source>
</reference>
<sequence length="180" mass="20771">MEIEPGALVLVAYLPSPRDLEIARVLGWYRIPLRTAPKVVYVDYLAFYQASAFGEEHRWRIETFAPLRGVELTTRAELLRNEPDHPRAREEYYKLQLGPLAHLPHPIQAGRWRRVTFLYTTGELLSRATTLNDLVVRTEERDVLWKTLRERALSAGAYRAAELPEFPLDPAILTFLTGMK</sequence>
<proteinExistence type="predicted"/>
<evidence type="ECO:0000313" key="2">
    <source>
        <dbReference type="Proteomes" id="UP000264141"/>
    </source>
</evidence>
<evidence type="ECO:0000313" key="1">
    <source>
        <dbReference type="EMBL" id="HCE18569.1"/>
    </source>
</evidence>
<dbReference type="Proteomes" id="UP000264141">
    <property type="component" value="Unassembled WGS sequence"/>
</dbReference>
<comment type="caution">
    <text evidence="1">The sequence shown here is derived from an EMBL/GenBank/DDBJ whole genome shotgun (WGS) entry which is preliminary data.</text>
</comment>
<dbReference type="EMBL" id="DPBP01000047">
    <property type="protein sequence ID" value="HCE18569.1"/>
    <property type="molecule type" value="Genomic_DNA"/>
</dbReference>
<dbReference type="AlphaFoldDB" id="A0A3D1JJ19"/>
<accession>A0A3D1JJ19</accession>
<dbReference type="STRING" id="229919.GCA_001050195_02670"/>